<gene>
    <name evidence="2" type="ORF">IAB59_06370</name>
</gene>
<dbReference type="EMBL" id="DVKQ01000082">
    <property type="protein sequence ID" value="HIT38081.1"/>
    <property type="molecule type" value="Genomic_DNA"/>
</dbReference>
<dbReference type="InterPro" id="IPR025159">
    <property type="entry name" value="AbiEi_N"/>
</dbReference>
<evidence type="ECO:0000313" key="3">
    <source>
        <dbReference type="Proteomes" id="UP000886833"/>
    </source>
</evidence>
<comment type="caution">
    <text evidence="2">The sequence shown here is derived from an EMBL/GenBank/DDBJ whole genome shotgun (WGS) entry which is preliminary data.</text>
</comment>
<reference evidence="2" key="1">
    <citation type="submission" date="2020-10" db="EMBL/GenBank/DDBJ databases">
        <authorList>
            <person name="Gilroy R."/>
        </authorList>
    </citation>
    <scope>NUCLEOTIDE SEQUENCE</scope>
    <source>
        <strain evidence="2">CHK195-26880</strain>
    </source>
</reference>
<accession>A0A9D1KCE0</accession>
<sequence length="197" mass="23314">MTNAKKILQMAYNNNGYLMTKQVKNAGINTMELTRLVKQNKLERISRGYYALVNIFCDDYYKYQLKSKNCVFSHTTALYLYDLSDRTPLYFDMTVPVGYNGSLRQDKNVVLHYVKREFLDLGLTTIESPFGMKIRVYDMERTICDIIKARNHMDKEIFSKALRQYSKMKNKDLLKLMKYAKKLNIEKKVTEYMEVLL</sequence>
<protein>
    <submittedName>
        <fullName evidence="2">Type IV toxin-antitoxin system AbiEi family antitoxin domain-containing protein</fullName>
    </submittedName>
</protein>
<evidence type="ECO:0000259" key="1">
    <source>
        <dbReference type="Pfam" id="PF13338"/>
    </source>
</evidence>
<evidence type="ECO:0000313" key="2">
    <source>
        <dbReference type="EMBL" id="HIT38081.1"/>
    </source>
</evidence>
<dbReference type="Proteomes" id="UP000886833">
    <property type="component" value="Unassembled WGS sequence"/>
</dbReference>
<reference evidence="2" key="2">
    <citation type="journal article" date="2021" name="PeerJ">
        <title>Extensive microbial diversity within the chicken gut microbiome revealed by metagenomics and culture.</title>
        <authorList>
            <person name="Gilroy R."/>
            <person name="Ravi A."/>
            <person name="Getino M."/>
            <person name="Pursley I."/>
            <person name="Horton D.L."/>
            <person name="Alikhan N.F."/>
            <person name="Baker D."/>
            <person name="Gharbi K."/>
            <person name="Hall N."/>
            <person name="Watson M."/>
            <person name="Adriaenssens E.M."/>
            <person name="Foster-Nyarko E."/>
            <person name="Jarju S."/>
            <person name="Secka A."/>
            <person name="Antonio M."/>
            <person name="Oren A."/>
            <person name="Chaudhuri R.R."/>
            <person name="La Ragione R."/>
            <person name="Hildebrand F."/>
            <person name="Pallen M.J."/>
        </authorList>
    </citation>
    <scope>NUCLEOTIDE SEQUENCE</scope>
    <source>
        <strain evidence="2">CHK195-26880</strain>
    </source>
</reference>
<dbReference type="Pfam" id="PF13338">
    <property type="entry name" value="AbiEi_4"/>
    <property type="match status" value="1"/>
</dbReference>
<feature type="domain" description="AbiEi antitoxin N-terminal" evidence="1">
    <location>
        <begin position="13"/>
        <end position="53"/>
    </location>
</feature>
<proteinExistence type="predicted"/>
<dbReference type="AlphaFoldDB" id="A0A9D1KCE0"/>
<name>A0A9D1KCE0_9FIRM</name>
<organism evidence="2 3">
    <name type="scientific">Candidatus Onthousia faecipullorum</name>
    <dbReference type="NCBI Taxonomy" id="2840887"/>
    <lineage>
        <taxon>Bacteria</taxon>
        <taxon>Bacillati</taxon>
        <taxon>Bacillota</taxon>
        <taxon>Bacilli</taxon>
        <taxon>Candidatus Onthousia</taxon>
    </lineage>
</organism>